<dbReference type="AlphaFoldDB" id="A0A4X1U470"/>
<name>A0A4X1U470_PIG</name>
<organism evidence="1 2">
    <name type="scientific">Sus scrofa</name>
    <name type="common">Pig</name>
    <dbReference type="NCBI Taxonomy" id="9823"/>
    <lineage>
        <taxon>Eukaryota</taxon>
        <taxon>Metazoa</taxon>
        <taxon>Chordata</taxon>
        <taxon>Craniata</taxon>
        <taxon>Vertebrata</taxon>
        <taxon>Euteleostomi</taxon>
        <taxon>Mammalia</taxon>
        <taxon>Eutheria</taxon>
        <taxon>Laurasiatheria</taxon>
        <taxon>Artiodactyla</taxon>
        <taxon>Suina</taxon>
        <taxon>Suidae</taxon>
        <taxon>Sus</taxon>
    </lineage>
</organism>
<protein>
    <submittedName>
        <fullName evidence="1">Uncharacterized protein</fullName>
    </submittedName>
</protein>
<evidence type="ECO:0000313" key="2">
    <source>
        <dbReference type="Proteomes" id="UP000314985"/>
    </source>
</evidence>
<dbReference type="Ensembl" id="ENSSSCT00070027195.1">
    <property type="protein sequence ID" value="ENSSSCP00070022622.1"/>
    <property type="gene ID" value="ENSSSCG00070013911.1"/>
</dbReference>
<evidence type="ECO:0000313" key="1">
    <source>
        <dbReference type="Ensembl" id="ENSSSCP00070022622.1"/>
    </source>
</evidence>
<reference evidence="1" key="2">
    <citation type="submission" date="2025-08" db="UniProtKB">
        <authorList>
            <consortium name="Ensembl"/>
        </authorList>
    </citation>
    <scope>IDENTIFICATION</scope>
</reference>
<accession>A0A4X1U470</accession>
<sequence>MNRIKFTHHFSPAASVTGHSEALAWVLEDSKSVLTELLPGDLRNTSAFSTVPFR</sequence>
<proteinExistence type="predicted"/>
<reference evidence="1 2" key="1">
    <citation type="submission" date="2017-08" db="EMBL/GenBank/DDBJ databases">
        <title>USMARCv1.0.</title>
        <authorList>
            <person name="Hannum G.I."/>
            <person name="Koren S."/>
            <person name="Schroeder S.G."/>
            <person name="Chin S.C."/>
            <person name="Nonneman D.J."/>
            <person name="Becker S.A."/>
            <person name="Rosen B.D."/>
            <person name="Bickhart D.M."/>
            <person name="Putnam N.H."/>
            <person name="Green R.E."/>
            <person name="Tuggle C.K."/>
            <person name="Liu H."/>
            <person name="Rohrer G.A."/>
            <person name="Warr A."/>
            <person name="Hall R."/>
            <person name="Kim K."/>
            <person name="Hume D.A."/>
            <person name="Talbot R."/>
            <person name="Chow W."/>
            <person name="Howe K."/>
            <person name="Schwartz A.S."/>
            <person name="Watson M."/>
            <person name="Archibald A.L."/>
            <person name="Phillippy A.M."/>
            <person name="Smith T.P.L."/>
        </authorList>
    </citation>
    <scope>NUCLEOTIDE SEQUENCE [LARGE SCALE GENOMIC DNA]</scope>
</reference>
<dbReference type="Proteomes" id="UP000314985">
    <property type="component" value="Chromosome 13"/>
</dbReference>